<evidence type="ECO:0000259" key="3">
    <source>
        <dbReference type="PROSITE" id="PS50290"/>
    </source>
</evidence>
<feature type="region of interest" description="Disordered" evidence="2">
    <location>
        <begin position="1053"/>
        <end position="1077"/>
    </location>
</feature>
<evidence type="ECO:0000256" key="1">
    <source>
        <dbReference type="ARBA" id="ARBA00007234"/>
    </source>
</evidence>
<dbReference type="PROSITE" id="PS50290">
    <property type="entry name" value="PI3_4_KINASE_3"/>
    <property type="match status" value="1"/>
</dbReference>
<gene>
    <name evidence="6" type="ORF">MICPUCDRAFT_47235</name>
</gene>
<dbReference type="InterPro" id="IPR014009">
    <property type="entry name" value="PIK_FAT"/>
</dbReference>
<dbReference type="RefSeq" id="XP_003058747.1">
    <property type="nucleotide sequence ID" value="XM_003058701.1"/>
</dbReference>
<sequence length="4343" mass="473579">MAASGGGGGRSAMLTSSQFAEHAKKLVDAKTAKDKLALATEIRDAIEIVNVGSEYPKFLDAYLPAFTSLLESVPPTTSDGPEHKLRNVILEMMNRLPHNETLRPHDKALLKLAMDALRKENEDNALICLRIIFDLHRNFRPSLESEVEPFLQFVCEVYKGVNETVTTTFGDETAGVKPLAADAVPTGVQTLSTRSFKVMTECPLIIMLLFQLYARLIPPNIQMLLPLMVQTIALKGPAPSAVPSHLRQAFGDMKGSQVKMVSFVTYLLRGYAEAILPHQEAISSSIVELLKSCPDNVAVRKELLVATRHVLSAQDFRRGFYAHLDTLLDDEVLVGTGRACYDALRPLAYSFLAELVHHMRLELSLVQIRRAVYMFSRNVHDASLPLSIQMTCVRLMHHLVESIFRRRNDPTQAAEARANLIRIQDATVSKFRTVRPQVYGLLENAKRAELIEAAIAKETKAAQDALALGITTKTPPGTGTATSTAAEAAVKSEPAEKPKEKEKEKEKPKKKPTRGGRAAARKGRAREESESDDDDDDKDGKDANDADDADGKKKGGDGDGDGAAAKPKYPELIGYGGKVHTPAEAIKRLADTKALVKTLVIGMKTLLWSITNFHSGSAQQQNASGSSIAKGFREGELRRASGFVANGVRCLALYQGTECAEMCTHFAEALAVLDPRNFLDVICLRLDALLGGGEPYELAPMVQLPHLLLQSTALGRSFADALATHLVRDRLDALAEPSTAQSQLVLKLFSLLMHAVSKYSSCEAVLSPHVVPLVEACLKALKEVEDPSAYVRLLRYLFRALAQAKFDLLYREVVPVLQPCLDTLLAMLHGPDTHELSDTVVELCLTLPARLSSILPHLPRLAHPLLRALKSTSSELQLLGLRTLEFWVDSLNPDFLDPCIAEVEPQLMLALWALLKPQQSGAPFGAKALQMLGKLGGRSRCFLREPLELEAKPNPEHGLRLILTFKPETSFLVPLDRCIALMKTILAAPPVPNLKGAEALVEHRRQALSFLRACLASVLNLSGGAVKTAPGQTEIKNALEGVVAGWFTDDAGRDKDDANGDGKGGDGADADAAAGSRAAQLGNKTKTQLMAEQNVFKQLLTTVVAAEADPTLKKANDGFVDAVAEHFAMLFVSGMAPLQPGGSGRSGAAVAKERKAAAAAAAKKKKQDAEKEEEEEGKKASASKRGGRRGRSSAKKKDEPESEEEEDDDETAADADDATPAKKRPAAAALKELDACLFLDALMDALESGKRPHVDAAMRAVKIFIDAVMTLACDPAVVGVTEEDAAQAREAVETAEAAAKREAEAKAAREKAKKEGALRGAKSSNSGDDDADAKGAADGGDADVKDDDAKKKGDKATDKSPAKKGGKKSKKGDDDDEDDDADDEDKDEDKEKAKDAAAEDKAAKDAAAANEKDDRDADADAAAAAALNAPIPPALRSLVTELLPRLMHCCFKKSWQATVGGVGGIDALSRVLPISALTPQLPRVLQALLRAMRSLPPHAVSEVRAATDAFHRVLEAATPEGVILRGDDAPAGLEAAIGVLSEELFSTSSSPTVRPVVERAIRGLAARSGLDVGKVLDVKTTHVASLLSRPLHSRHVHVQTQVVHILNFCVSATPEPLIKISAQANFVSVLQEALAVAENDDPSTLKARSIHWSPYDRVRVEQLAQLRQRIITMFFKSLTSRSAEVVNIAKEGLKRVIQQQSLSKELLQSSLRPILVNLAHYKNLTMPLLVGLERLLELLSNWFNPTLGEKLLEHLRRWLEPDNKAVAPGGQQTQARPPPKDFKIAAAMINLFHLLPQAAGKFLEPLVMLTIQLEQALPQSGVHSEVNSLYRKPLAKFLSRYAPATVDFFLARLSQPAFFFRLLDMIRMEKEGKPLREELAKSANKIIAAAFTWPRPNAGANAAADAAASEGLSGVGGGGDLNAYNGLKLINVLAKHMPEWLHTQPELVSVLWGRWRSEARAERLKSEEMLALPELLESKRLAKCFVNVARSDRAQVGALFDVLSIFDTKTRVDFTFLEEFYKKEVAAAYTPEEKHDVLMHFLNAFKEQSLTAPELVSALRLVIMPMLEHTLKNVATDANAMEDAKKVITEDAVNMIVVDLLETADEESSPAHSEPLRIQLLRMTTLLIRNLPDELVSHRKELIKFGWNHLKSEDSGSKQWAFVNVCHFLEAYQAPEKIVLQVFVALLRACQPEAKELVRQALGALTPALPKRLPQGDHKYPIWIRYTKKILVEEGHSLPHLIHVWNLIHTHEKHFYASRAQFVPQMVNSLSRLGLPSSSPPENRVLSISLVELILQWEEQRVERTAAAALEDKPEEEEEEDDEEEEEEPPEKAGKKRGRDASGTDKKDAAAKGDKKSKGEGGRASRRRGRSAATDDDDEDDEDAVMANADDIELGDDKTAGKSDKSVAAPAVSMSPDADEFQPAPAMCEILVNFLVRMAFLTGESKDKEMIALHARAVSLLRKALTAWPKANIKFGFIERLLASSTASGGDATSTLSTGLAVFNIALECGCGDEFIRGNAPQVASMLEPCFASTRKNTHDALAKALGRAMFPPPPKGAAPGEKGVPAPETKVLQHRMDELCAKHVAAAISGNPALPNVSAPNPSLACVLACVAALAERQRRVADRYLPHLIKLLSRLTHELNTASAAGQVPPPHPAQRLAPGEQPQVPTPEYGSVAHCMAACVRLIASRVIPAGGEHKQLFLRMLLQLINDQATHGAVLMATLDALKGWAGDTVLGATPGATGAAAAIPTDVGVVALKAETQDAEASNAADAAAAGAGGDGGGADAMDVDEKDDGDGEADKPKGGKEKPGGAGGKVKPGEEKGGDGDANDANDASAEPKDDGAAEKSKSTGTGGDASGKASRAADAPDSDAKPAVPDPDAPDPNRPGSLSAKETVLFLSKLAHLTRLGREVTQTAEWEEKLLGTLHALCASGGAHAMALRQEVFVKVERNHLLGLRTRHPKLRAKFFELYHAAVGKTLFHRLQYILAGQEWDAMADTFWLKQGLDLILSILAEEEKITLAPNSAQIPSLLPAGDDPKTTPPPECPPRPKNAGPAPLEKTAALLDRHAAFLTKIETLRVSDLVAPLREVATRNAHVAYYLWVLVFPIVWATLQREEQMTLAKPMIALLSKEYHQRQAAVRPNVVQALLEGISLSQPQPKIPSELIKYLGKTYNAWHIAIALLENHVVRYPQEARCFDALAELYRLLGEQDVLVGLWRQRCTSDITRAGLALTQHGHWQEAQDVFFRGMQRASAGQVSGVTKTELCLWETNWLNSAKQLNQWELISDFSRAVEHTELQLHSAWRMNDWNTVRDLLPASAATSEVEETAEINIVRVYNALDSGRVNDAEQYCKQAVKLLLDRWWKLPETGASAHVPVLHSFHAIVELQESTRILVELANARRPQHPNPGHARTLIQDTMETWRLRTPNRWDPLPQWNEVLTWRGYMYGVIAAAAKGLVEAHPQLVHQGHQLDQLGLRDRAWGINKLAGTARRHRMGEAANAILTQQQGHIEVQEAFSKLREQSKACLEMEGETVTGLNALEGTSLDFFHAHHKAELFRLKALFQERMGDGDGAHASYATSLSLCKQLSKAWISWGEFCSRQATAAASSSGAAGSGVAPTASGSGPGNAEEAARWAKYAATCYLQAAKHGPQRYRHELVNVLHQLAFSDHTAAVGRALAKHLDAIQRWVWIPYVPQLLLSLLNREAPHAKALLLRLAQAHPQAMYCPLRTFLLERREAATRVTQTARALAQKAQESSAAAQKFNENDASEEAVAAFSLAKADKTAAQAAAQAANEAGTAFDGAKEVMERLRHKHSHLVAELEVLLSELGARFASSPEERLLVVVYTLLHRCYKYPTATTAEVPASFKKELTGVCRACFSADTSTKHTEFVAEYKADYERDLDPEQPTFPTALHELIERLKRWKRQLQSDVEDRLPTTLRLEDESPALRGMRFAEVEVPGQHNGDAELPSVDRFVKLERIGADVHVVRRHGSSYRCLTFLGADGNERRFLVQTSLTPAARGEERMLQLLRSLNHSLAHHVETRRRGLCYYTPAVVPVWPQVRLMEDDAAHGTYGEVYEINCARYGREPDAPISAFKAALDDAVTGKVTGAENVLNLRLKAFSDVCQQHVTENIFSQFMYKTLPTGSHLWTFKRQMCQEMALSCFISALLRIGGRTPQKILFAKNTGKVFMLDFHPAFDSKGMTEFVEPVPFRLTRNLHTFFTPFGVKGDFVASMAAAAQACAAPGTSLETRLLLFFRDQLMCWPWRRMTPAAGSNATPLGPTPADVRAMARANVDEVLKRLPCIAPTPPRMGGGEQLSSVQKGVIHLVEAAINPRNLCRMEPTWQAAF</sequence>
<feature type="region of interest" description="Disordered" evidence="2">
    <location>
        <begin position="3027"/>
        <end position="3054"/>
    </location>
</feature>
<dbReference type="GeneID" id="9683835"/>
<dbReference type="InterPro" id="IPR011009">
    <property type="entry name" value="Kinase-like_dom_sf"/>
</dbReference>
<dbReference type="GO" id="GO:0005634">
    <property type="term" value="C:nucleus"/>
    <property type="evidence" value="ECO:0007669"/>
    <property type="project" value="TreeGrafter"/>
</dbReference>
<feature type="compositionally biased region" description="Acidic residues" evidence="2">
    <location>
        <begin position="1200"/>
        <end position="1217"/>
    </location>
</feature>
<dbReference type="CDD" id="cd05163">
    <property type="entry name" value="PIKK_TRRAP"/>
    <property type="match status" value="1"/>
</dbReference>
<dbReference type="InterPro" id="IPR046807">
    <property type="entry name" value="Tra1_central"/>
</dbReference>
<feature type="domain" description="PI3K/PI4K catalytic" evidence="3">
    <location>
        <begin position="3976"/>
        <end position="4297"/>
    </location>
</feature>
<feature type="compositionally biased region" description="Basic residues" evidence="2">
    <location>
        <begin position="1181"/>
        <end position="1194"/>
    </location>
</feature>
<dbReference type="Gene3D" id="1.25.10.10">
    <property type="entry name" value="Leucine-rich Repeat Variant"/>
    <property type="match status" value="2"/>
</dbReference>
<dbReference type="eggNOG" id="KOG0889">
    <property type="taxonomic scope" value="Eukaryota"/>
</dbReference>
<feature type="compositionally biased region" description="Pro residues" evidence="2">
    <location>
        <begin position="3038"/>
        <end position="3048"/>
    </location>
</feature>
<proteinExistence type="inferred from homology"/>
<name>C1MSV6_MICPC</name>
<feature type="domain" description="FAT" evidence="4">
    <location>
        <begin position="3163"/>
        <end position="3730"/>
    </location>
</feature>
<dbReference type="PROSITE" id="PS51190">
    <property type="entry name" value="FATC"/>
    <property type="match status" value="1"/>
</dbReference>
<dbReference type="GO" id="GO:0006281">
    <property type="term" value="P:DNA repair"/>
    <property type="evidence" value="ECO:0007669"/>
    <property type="project" value="TreeGrafter"/>
</dbReference>
<feature type="compositionally biased region" description="Acidic residues" evidence="2">
    <location>
        <begin position="1374"/>
        <end position="1388"/>
    </location>
</feature>
<dbReference type="InterPro" id="IPR046805">
    <property type="entry name" value="Tra1_ring"/>
</dbReference>
<evidence type="ECO:0000256" key="2">
    <source>
        <dbReference type="SAM" id="MobiDB-lite"/>
    </source>
</evidence>
<evidence type="ECO:0000313" key="6">
    <source>
        <dbReference type="EMBL" id="EEH57202.1"/>
    </source>
</evidence>
<feature type="compositionally biased region" description="Basic and acidic residues" evidence="2">
    <location>
        <begin position="1286"/>
        <end position="1317"/>
    </location>
</feature>
<dbReference type="KEGG" id="mpp:MICPUCDRAFT_47235"/>
<dbReference type="OMA" id="CLDLYGQ"/>
<dbReference type="InterPro" id="IPR003152">
    <property type="entry name" value="FATC_dom"/>
</dbReference>
<feature type="compositionally biased region" description="Acidic residues" evidence="2">
    <location>
        <begin position="2787"/>
        <end position="2797"/>
    </location>
</feature>
<feature type="compositionally biased region" description="Basic residues" evidence="2">
    <location>
        <begin position="508"/>
        <end position="524"/>
    </location>
</feature>
<feature type="compositionally biased region" description="Basic and acidic residues" evidence="2">
    <location>
        <begin position="1347"/>
        <end position="1361"/>
    </location>
</feature>
<dbReference type="SUPFAM" id="SSF48371">
    <property type="entry name" value="ARM repeat"/>
    <property type="match status" value="4"/>
</dbReference>
<feature type="region of interest" description="Disordered" evidence="2">
    <location>
        <begin position="470"/>
        <end position="565"/>
    </location>
</feature>
<feature type="compositionally biased region" description="Basic and acidic residues" evidence="2">
    <location>
        <begin position="2836"/>
        <end position="2848"/>
    </location>
</feature>
<feature type="compositionally biased region" description="Basic and acidic residues" evidence="2">
    <location>
        <begin position="2798"/>
        <end position="2809"/>
    </location>
</feature>
<evidence type="ECO:0000259" key="4">
    <source>
        <dbReference type="PROSITE" id="PS51189"/>
    </source>
</evidence>
<feature type="region of interest" description="Disordered" evidence="2">
    <location>
        <begin position="1159"/>
        <end position="1223"/>
    </location>
</feature>
<feature type="compositionally biased region" description="Basic and acidic residues" evidence="2">
    <location>
        <begin position="1389"/>
        <end position="1415"/>
    </location>
</feature>
<dbReference type="SMART" id="SM01343">
    <property type="entry name" value="FATC"/>
    <property type="match status" value="1"/>
</dbReference>
<comment type="similarity">
    <text evidence="1">Belongs to the PI3/PI4-kinase family. TRA1 subfamily.</text>
</comment>
<dbReference type="InterPro" id="IPR000403">
    <property type="entry name" value="PI3/4_kinase_cat_dom"/>
</dbReference>
<dbReference type="Pfam" id="PF20175">
    <property type="entry name" value="Tra1_central"/>
    <property type="match status" value="1"/>
</dbReference>
<dbReference type="GO" id="GO:0006355">
    <property type="term" value="P:regulation of DNA-templated transcription"/>
    <property type="evidence" value="ECO:0007669"/>
    <property type="project" value="TreeGrafter"/>
</dbReference>
<dbReference type="STRING" id="564608.C1MSV6"/>
<dbReference type="SMART" id="SM00146">
    <property type="entry name" value="PI3Kc"/>
    <property type="match status" value="1"/>
</dbReference>
<protein>
    <submittedName>
        <fullName evidence="6">Predicted protein</fullName>
    </submittedName>
</protein>
<feature type="compositionally biased region" description="Basic and acidic residues" evidence="2">
    <location>
        <begin position="538"/>
        <end position="557"/>
    </location>
</feature>
<dbReference type="EMBL" id="GG663739">
    <property type="protein sequence ID" value="EEH57202.1"/>
    <property type="molecule type" value="Genomic_DNA"/>
</dbReference>
<feature type="compositionally biased region" description="Acidic residues" evidence="2">
    <location>
        <begin position="2374"/>
        <end position="2383"/>
    </location>
</feature>
<evidence type="ECO:0000259" key="5">
    <source>
        <dbReference type="PROSITE" id="PS51190"/>
    </source>
</evidence>
<dbReference type="Gene3D" id="1.10.1070.11">
    <property type="entry name" value="Phosphatidylinositol 3-/4-kinase, catalytic domain"/>
    <property type="match status" value="1"/>
</dbReference>
<reference evidence="6 7" key="1">
    <citation type="journal article" date="2009" name="Science">
        <title>Green evolution and dynamic adaptations revealed by genomes of the marine picoeukaryotes Micromonas.</title>
        <authorList>
            <person name="Worden A.Z."/>
            <person name="Lee J.H."/>
            <person name="Mock T."/>
            <person name="Rouze P."/>
            <person name="Simmons M.P."/>
            <person name="Aerts A.L."/>
            <person name="Allen A.E."/>
            <person name="Cuvelier M.L."/>
            <person name="Derelle E."/>
            <person name="Everett M.V."/>
            <person name="Foulon E."/>
            <person name="Grimwood J."/>
            <person name="Gundlach H."/>
            <person name="Henrissat B."/>
            <person name="Napoli C."/>
            <person name="McDonald S.M."/>
            <person name="Parker M.S."/>
            <person name="Rombauts S."/>
            <person name="Salamov A."/>
            <person name="Von Dassow P."/>
            <person name="Badger J.H."/>
            <person name="Coutinho P.M."/>
            <person name="Demir E."/>
            <person name="Dubchak I."/>
            <person name="Gentemann C."/>
            <person name="Eikrem W."/>
            <person name="Gready J.E."/>
            <person name="John U."/>
            <person name="Lanier W."/>
            <person name="Lindquist E.A."/>
            <person name="Lucas S."/>
            <person name="Mayer K.F."/>
            <person name="Moreau H."/>
            <person name="Not F."/>
            <person name="Otillar R."/>
            <person name="Panaud O."/>
            <person name="Pangilinan J."/>
            <person name="Paulsen I."/>
            <person name="Piegu B."/>
            <person name="Poliakov A."/>
            <person name="Robbens S."/>
            <person name="Schmutz J."/>
            <person name="Toulza E."/>
            <person name="Wyss T."/>
            <person name="Zelensky A."/>
            <person name="Zhou K."/>
            <person name="Armbrust E.V."/>
            <person name="Bhattacharya D."/>
            <person name="Goodenough U.W."/>
            <person name="Van de Peer Y."/>
            <person name="Grigoriev I.V."/>
        </authorList>
    </citation>
    <scope>NUCLEOTIDE SEQUENCE [LARGE SCALE GENOMIC DNA]</scope>
    <source>
        <strain evidence="6 7">CCMP1545</strain>
    </source>
</reference>
<dbReference type="GO" id="GO:0035267">
    <property type="term" value="C:NuA4 histone acetyltransferase complex"/>
    <property type="evidence" value="ECO:0007669"/>
    <property type="project" value="TreeGrafter"/>
</dbReference>
<feature type="compositionally biased region" description="Acidic residues" evidence="2">
    <location>
        <begin position="2313"/>
        <end position="2329"/>
    </location>
</feature>
<dbReference type="Pfam" id="PF00454">
    <property type="entry name" value="PI3_PI4_kinase"/>
    <property type="match status" value="1"/>
</dbReference>
<dbReference type="Proteomes" id="UP000001876">
    <property type="component" value="Unassembled WGS sequence"/>
</dbReference>
<organism evidence="7">
    <name type="scientific">Micromonas pusilla (strain CCMP1545)</name>
    <name type="common">Picoplanktonic green alga</name>
    <dbReference type="NCBI Taxonomy" id="564608"/>
    <lineage>
        <taxon>Eukaryota</taxon>
        <taxon>Viridiplantae</taxon>
        <taxon>Chlorophyta</taxon>
        <taxon>Mamiellophyceae</taxon>
        <taxon>Mamiellales</taxon>
        <taxon>Mamiellaceae</taxon>
        <taxon>Micromonas</taxon>
    </lineage>
</organism>
<dbReference type="InterPro" id="IPR016024">
    <property type="entry name" value="ARM-type_fold"/>
</dbReference>
<feature type="region of interest" description="Disordered" evidence="2">
    <location>
        <begin position="2645"/>
        <end position="2665"/>
    </location>
</feature>
<evidence type="ECO:0000313" key="7">
    <source>
        <dbReference type="Proteomes" id="UP000001876"/>
    </source>
</evidence>
<accession>C1MSV6</accession>
<dbReference type="PANTHER" id="PTHR11139:SF1">
    <property type="entry name" value="TRANSFORMATION_TRANSCRIPTION DOMAIN-ASSOCIATED PROTEIN"/>
    <property type="match status" value="1"/>
</dbReference>
<dbReference type="InterPro" id="IPR011989">
    <property type="entry name" value="ARM-like"/>
</dbReference>
<feature type="compositionally biased region" description="Pro residues" evidence="2">
    <location>
        <begin position="2875"/>
        <end position="2884"/>
    </location>
</feature>
<feature type="compositionally biased region" description="Basic and acidic residues" evidence="2">
    <location>
        <begin position="2339"/>
        <end position="2363"/>
    </location>
</feature>
<dbReference type="InterPro" id="IPR003151">
    <property type="entry name" value="PIK-rel_kinase_FAT"/>
</dbReference>
<feature type="compositionally biased region" description="Basic and acidic residues" evidence="2">
    <location>
        <begin position="1053"/>
        <end position="1066"/>
    </location>
</feature>
<dbReference type="GO" id="GO:0000124">
    <property type="term" value="C:SAGA complex"/>
    <property type="evidence" value="ECO:0007669"/>
    <property type="project" value="TreeGrafter"/>
</dbReference>
<dbReference type="PANTHER" id="PTHR11139">
    <property type="entry name" value="ATAXIA TELANGIECTASIA MUTATED ATM -RELATED"/>
    <property type="match status" value="1"/>
</dbReference>
<dbReference type="InterPro" id="IPR036940">
    <property type="entry name" value="PI3/4_kinase_cat_sf"/>
</dbReference>
<dbReference type="InterPro" id="IPR050517">
    <property type="entry name" value="DDR_Repair_Kinase"/>
</dbReference>
<dbReference type="Pfam" id="PF02259">
    <property type="entry name" value="FAT"/>
    <property type="match status" value="1"/>
</dbReference>
<feature type="region of interest" description="Disordered" evidence="2">
    <location>
        <begin position="2768"/>
        <end position="2890"/>
    </location>
</feature>
<keyword evidence="7" id="KW-1185">Reference proteome</keyword>
<dbReference type="OrthoDB" id="5570127at2759"/>
<feature type="compositionally biased region" description="Low complexity" evidence="2">
    <location>
        <begin position="471"/>
        <end position="492"/>
    </location>
</feature>
<feature type="region of interest" description="Disordered" evidence="2">
    <location>
        <begin position="2307"/>
        <end position="2383"/>
    </location>
</feature>
<feature type="compositionally biased region" description="Basic and acidic residues" evidence="2">
    <location>
        <begin position="493"/>
        <end position="507"/>
    </location>
</feature>
<feature type="domain" description="FATC" evidence="5">
    <location>
        <begin position="4311"/>
        <end position="4343"/>
    </location>
</feature>
<dbReference type="Pfam" id="PF20206">
    <property type="entry name" value="Tra1_ring"/>
    <property type="match status" value="3"/>
</dbReference>
<dbReference type="PROSITE" id="PS51189">
    <property type="entry name" value="FAT"/>
    <property type="match status" value="1"/>
</dbReference>
<feature type="region of interest" description="Disordered" evidence="2">
    <location>
        <begin position="1285"/>
        <end position="1417"/>
    </location>
</feature>
<dbReference type="SUPFAM" id="SSF56112">
    <property type="entry name" value="Protein kinase-like (PK-like)"/>
    <property type="match status" value="1"/>
</dbReference>